<evidence type="ECO:0000256" key="1">
    <source>
        <dbReference type="SAM" id="MobiDB-lite"/>
    </source>
</evidence>
<dbReference type="InterPro" id="IPR001584">
    <property type="entry name" value="Integrase_cat-core"/>
</dbReference>
<dbReference type="EMBL" id="JACHZG010000001">
    <property type="protein sequence ID" value="MBB3327121.1"/>
    <property type="molecule type" value="Genomic_DNA"/>
</dbReference>
<dbReference type="Proteomes" id="UP000565572">
    <property type="component" value="Unassembled WGS sequence"/>
</dbReference>
<dbReference type="SUPFAM" id="SSF53098">
    <property type="entry name" value="Ribonuclease H-like"/>
    <property type="match status" value="1"/>
</dbReference>
<dbReference type="RefSeq" id="WP_183338117.1">
    <property type="nucleotide sequence ID" value="NZ_JACHZG010000001.1"/>
</dbReference>
<evidence type="ECO:0000313" key="4">
    <source>
        <dbReference type="Proteomes" id="UP000565572"/>
    </source>
</evidence>
<dbReference type="PROSITE" id="PS50994">
    <property type="entry name" value="INTEGRASE"/>
    <property type="match status" value="1"/>
</dbReference>
<comment type="caution">
    <text evidence="3">The sequence shown here is derived from an EMBL/GenBank/DDBJ whole genome shotgun (WGS) entry which is preliminary data.</text>
</comment>
<dbReference type="Gene3D" id="3.30.420.10">
    <property type="entry name" value="Ribonuclease H-like superfamily/Ribonuclease H"/>
    <property type="match status" value="1"/>
</dbReference>
<keyword evidence="4" id="KW-1185">Reference proteome</keyword>
<feature type="domain" description="Integrase catalytic" evidence="2">
    <location>
        <begin position="248"/>
        <end position="472"/>
    </location>
</feature>
<protein>
    <submittedName>
        <fullName evidence="3">Transposase InsO family protein</fullName>
    </submittedName>
</protein>
<dbReference type="GO" id="GO:0003676">
    <property type="term" value="F:nucleic acid binding"/>
    <property type="evidence" value="ECO:0007669"/>
    <property type="project" value="InterPro"/>
</dbReference>
<feature type="region of interest" description="Disordered" evidence="1">
    <location>
        <begin position="231"/>
        <end position="250"/>
    </location>
</feature>
<proteinExistence type="predicted"/>
<reference evidence="3 4" key="1">
    <citation type="submission" date="2020-08" db="EMBL/GenBank/DDBJ databases">
        <title>Sequencing the genomes of 1000 actinobacteria strains.</title>
        <authorList>
            <person name="Klenk H.-P."/>
        </authorList>
    </citation>
    <scope>NUCLEOTIDE SEQUENCE [LARGE SCALE GENOMIC DNA]</scope>
    <source>
        <strain evidence="3 4">DSM 11053</strain>
    </source>
</reference>
<evidence type="ECO:0000259" key="2">
    <source>
        <dbReference type="PROSITE" id="PS50994"/>
    </source>
</evidence>
<sequence length="692" mass="76237">MKVGVALWETVQFEGSRWQVVALDAGAVALRSLDGLRPRTATVAALLTCPEDGPLEANRVPLLRVSAFDTAPAAARAQALFLQRHVHEVLTGLPPDCPSGTRARPEYDHQHTLRQRVEAKSTELSTIGIDLSPRSLWRCIAHYRIDGVAGLLDPRTVRTATVTGRVDPRVVAVVEDVLAHQKILSTGTRARALAQIEVEAAAENLTLPSSRTLYRLVNRLDRQRHSFGNATTRRTQANRPDRAYGHQVPSRPGQLVEIDSTPLDVLVLYPDGGSGRVDLTIVLDIATRTLLAAVLSPVAAKAVDAALMLARAMTPPLVQPGWADAVRFSRSLLPEGALEEPEVLAEQLRERPVVSIESVTIDRGRVFVSSTFLAACERLQISLVKAAPRTPTDKPHVERMFRSINTLFIQYLTGYTGPNVVCRGADVAAEALWPLAQVQDLLDQWIVQCWQNRPHSGLRLLAVPQQHLTPNEMLEALSAVAPGVAVVFDTDDYIALLPRVWRTVQRYGINFSGLTYDSPALGPFRNVRSGIRSPEACDKWEVRYDPYRMNRVYLRNHEAGCWVEVGWTLQAQTLAPFGIDVLRAAQAAVARRAERPAASAAALLNEINRIQTSVTAENRVERAARRRGSTQQLPAALPQPEPSAERAYLRVVVDASDVAEDQPEQKLAGEPLPEPQPLKRFLYNEPPDDGWV</sequence>
<organism evidence="3 4">
    <name type="scientific">Microlunatus antarcticus</name>
    <dbReference type="NCBI Taxonomy" id="53388"/>
    <lineage>
        <taxon>Bacteria</taxon>
        <taxon>Bacillati</taxon>
        <taxon>Actinomycetota</taxon>
        <taxon>Actinomycetes</taxon>
        <taxon>Propionibacteriales</taxon>
        <taxon>Propionibacteriaceae</taxon>
        <taxon>Microlunatus</taxon>
    </lineage>
</organism>
<dbReference type="InterPro" id="IPR036397">
    <property type="entry name" value="RNaseH_sf"/>
</dbReference>
<name>A0A7W5JVK5_9ACTN</name>
<dbReference type="InterPro" id="IPR012337">
    <property type="entry name" value="RNaseH-like_sf"/>
</dbReference>
<dbReference type="Pfam" id="PF09299">
    <property type="entry name" value="Mu-transpos_C"/>
    <property type="match status" value="1"/>
</dbReference>
<feature type="region of interest" description="Disordered" evidence="1">
    <location>
        <begin position="659"/>
        <end position="692"/>
    </location>
</feature>
<accession>A0A7W5JVK5</accession>
<gene>
    <name evidence="3" type="ORF">FHX39_002065</name>
</gene>
<evidence type="ECO:0000313" key="3">
    <source>
        <dbReference type="EMBL" id="MBB3327121.1"/>
    </source>
</evidence>
<dbReference type="AlphaFoldDB" id="A0A7W5JVK5"/>
<dbReference type="InterPro" id="IPR015378">
    <property type="entry name" value="Transposase-like_Mu_C"/>
</dbReference>
<dbReference type="GO" id="GO:0015074">
    <property type="term" value="P:DNA integration"/>
    <property type="evidence" value="ECO:0007669"/>
    <property type="project" value="InterPro"/>
</dbReference>